<sequence length="197" mass="22922">MQMQTKIESPSHRRKIDALKLVENLKRRRDFWMTYSPAVHWLKSQPTFLQVTTGLSTIFDIPTKRQPLLVIKNFCRHLNLARCNLDFILPLSKKNYIETEFKMVTLVIIDERFPERHSLHVYTQGSATGAHTNLGVYSRQFSLSRAIDKHCTNFNGELDTVHMTLTEIAKRKEQNFVIFIDSQATIRVISSVMPSEK</sequence>
<dbReference type="Proteomes" id="UP000887013">
    <property type="component" value="Unassembled WGS sequence"/>
</dbReference>
<dbReference type="InterPro" id="IPR036397">
    <property type="entry name" value="RNaseH_sf"/>
</dbReference>
<dbReference type="OrthoDB" id="6630477at2759"/>
<dbReference type="EMBL" id="BMAW01017198">
    <property type="protein sequence ID" value="GFT52675.1"/>
    <property type="molecule type" value="Genomic_DNA"/>
</dbReference>
<keyword evidence="2" id="KW-1185">Reference proteome</keyword>
<reference evidence="1" key="1">
    <citation type="submission" date="2020-08" db="EMBL/GenBank/DDBJ databases">
        <title>Multicomponent nature underlies the extraordinary mechanical properties of spider dragline silk.</title>
        <authorList>
            <person name="Kono N."/>
            <person name="Nakamura H."/>
            <person name="Mori M."/>
            <person name="Yoshida Y."/>
            <person name="Ohtoshi R."/>
            <person name="Malay A.D."/>
            <person name="Moran D.A.P."/>
            <person name="Tomita M."/>
            <person name="Numata K."/>
            <person name="Arakawa K."/>
        </authorList>
    </citation>
    <scope>NUCLEOTIDE SEQUENCE</scope>
</reference>
<evidence type="ECO:0008006" key="3">
    <source>
        <dbReference type="Google" id="ProtNLM"/>
    </source>
</evidence>
<comment type="caution">
    <text evidence="1">The sequence shown here is derived from an EMBL/GenBank/DDBJ whole genome shotgun (WGS) entry which is preliminary data.</text>
</comment>
<proteinExistence type="predicted"/>
<organism evidence="1 2">
    <name type="scientific">Nephila pilipes</name>
    <name type="common">Giant wood spider</name>
    <name type="synonym">Nephila maculata</name>
    <dbReference type="NCBI Taxonomy" id="299642"/>
    <lineage>
        <taxon>Eukaryota</taxon>
        <taxon>Metazoa</taxon>
        <taxon>Ecdysozoa</taxon>
        <taxon>Arthropoda</taxon>
        <taxon>Chelicerata</taxon>
        <taxon>Arachnida</taxon>
        <taxon>Araneae</taxon>
        <taxon>Araneomorphae</taxon>
        <taxon>Entelegynae</taxon>
        <taxon>Araneoidea</taxon>
        <taxon>Nephilidae</taxon>
        <taxon>Nephila</taxon>
    </lineage>
</organism>
<gene>
    <name evidence="1" type="ORF">NPIL_313841</name>
</gene>
<dbReference type="GO" id="GO:0003676">
    <property type="term" value="F:nucleic acid binding"/>
    <property type="evidence" value="ECO:0007669"/>
    <property type="project" value="InterPro"/>
</dbReference>
<protein>
    <recommendedName>
        <fullName evidence="3">RNase H type-1 domain-containing protein</fullName>
    </recommendedName>
</protein>
<evidence type="ECO:0000313" key="2">
    <source>
        <dbReference type="Proteomes" id="UP000887013"/>
    </source>
</evidence>
<evidence type="ECO:0000313" key="1">
    <source>
        <dbReference type="EMBL" id="GFT52675.1"/>
    </source>
</evidence>
<dbReference type="Gene3D" id="3.30.420.10">
    <property type="entry name" value="Ribonuclease H-like superfamily/Ribonuclease H"/>
    <property type="match status" value="1"/>
</dbReference>
<name>A0A8X6P936_NEPPI</name>
<dbReference type="AlphaFoldDB" id="A0A8X6P936"/>
<accession>A0A8X6P936</accession>